<gene>
    <name evidence="3" type="ORF">ABLV49_25780</name>
</gene>
<protein>
    <submittedName>
        <fullName evidence="3">Type II toxin-antitoxin system YafQ family toxin</fullName>
    </submittedName>
</protein>
<keyword evidence="1" id="KW-1277">Toxin-antitoxin system</keyword>
<dbReference type="InterPro" id="IPR007712">
    <property type="entry name" value="RelE/ParE_toxin"/>
</dbReference>
<name>A0AAU7M0J1_9BURK</name>
<evidence type="ECO:0000256" key="2">
    <source>
        <dbReference type="PIRSR" id="PIRSR006156-1"/>
    </source>
</evidence>
<dbReference type="PANTHER" id="PTHR40588">
    <property type="entry name" value="MRNA INTERFERASE TOXIN YAFQ"/>
    <property type="match status" value="1"/>
</dbReference>
<dbReference type="Pfam" id="PF15738">
    <property type="entry name" value="YafQ_toxin"/>
    <property type="match status" value="1"/>
</dbReference>
<dbReference type="Gene3D" id="3.30.2310.20">
    <property type="entry name" value="RelE-like"/>
    <property type="match status" value="1"/>
</dbReference>
<evidence type="ECO:0000313" key="3">
    <source>
        <dbReference type="EMBL" id="XBP73321.1"/>
    </source>
</evidence>
<sequence>MPRAADYAKSFLKDWERLSRAGRYDMNRLKEAMLLLIANDAPLDPEWRDHSLGGDWACHRECHIGGDFLLAYKLDESARHALIVFVRAGTHADLFE</sequence>
<evidence type="ECO:0000256" key="1">
    <source>
        <dbReference type="ARBA" id="ARBA00022649"/>
    </source>
</evidence>
<reference evidence="3" key="1">
    <citation type="submission" date="2024-05" db="EMBL/GenBank/DDBJ databases">
        <authorList>
            <person name="Bunk B."/>
            <person name="Swiderski J."/>
            <person name="Sproer C."/>
            <person name="Thiel V."/>
        </authorList>
    </citation>
    <scope>NUCLEOTIDE SEQUENCE</scope>
    <source>
        <strain evidence="3">DSM 17735</strain>
        <plasmid evidence="3">p5</plasmid>
    </source>
</reference>
<dbReference type="NCBIfam" id="TIGR02385">
    <property type="entry name" value="RelE_StbE"/>
    <property type="match status" value="1"/>
</dbReference>
<dbReference type="AlphaFoldDB" id="A0AAU7M0J1"/>
<dbReference type="PANTHER" id="PTHR40588:SF1">
    <property type="entry name" value="MRNA INTERFERASE TOXIN YAFQ"/>
    <property type="match status" value="1"/>
</dbReference>
<dbReference type="EMBL" id="CP157680">
    <property type="protein sequence ID" value="XBP73321.1"/>
    <property type="molecule type" value="Genomic_DNA"/>
</dbReference>
<organism evidence="3">
    <name type="scientific">Polaromonas hydrogenivorans</name>
    <dbReference type="NCBI Taxonomy" id="335476"/>
    <lineage>
        <taxon>Bacteria</taxon>
        <taxon>Pseudomonadati</taxon>
        <taxon>Pseudomonadota</taxon>
        <taxon>Betaproteobacteria</taxon>
        <taxon>Burkholderiales</taxon>
        <taxon>Comamonadaceae</taxon>
        <taxon>Polaromonas</taxon>
    </lineage>
</organism>
<dbReference type="InterPro" id="IPR004386">
    <property type="entry name" value="Toxin_YafQ-like"/>
</dbReference>
<keyword evidence="3" id="KW-0614">Plasmid</keyword>
<geneLocation type="plasmid" evidence="3">
    <name>p5</name>
</geneLocation>
<dbReference type="GO" id="GO:0006415">
    <property type="term" value="P:translational termination"/>
    <property type="evidence" value="ECO:0007669"/>
    <property type="project" value="TreeGrafter"/>
</dbReference>
<proteinExistence type="predicted"/>
<dbReference type="GO" id="GO:0006402">
    <property type="term" value="P:mRNA catabolic process"/>
    <property type="evidence" value="ECO:0007669"/>
    <property type="project" value="TreeGrafter"/>
</dbReference>
<dbReference type="InterPro" id="IPR035093">
    <property type="entry name" value="RelE/ParE_toxin_dom_sf"/>
</dbReference>
<dbReference type="SUPFAM" id="SSF143011">
    <property type="entry name" value="RelE-like"/>
    <property type="match status" value="1"/>
</dbReference>
<accession>A0AAU7M0J1</accession>
<dbReference type="GO" id="GO:0004521">
    <property type="term" value="F:RNA endonuclease activity"/>
    <property type="evidence" value="ECO:0007669"/>
    <property type="project" value="TreeGrafter"/>
</dbReference>
<feature type="active site" description="Proton donor" evidence="2">
    <location>
        <position position="91"/>
    </location>
</feature>
<dbReference type="PIRSF" id="PIRSF006156">
    <property type="entry name" value="YafQ"/>
    <property type="match status" value="1"/>
</dbReference>